<sequence>MTAFVALLRAVNVGGRKLVMTDLKRIAEEAGFERARTFIASGNLIFASDRGERDVAGKLEDRLRDHMSADVPVFVRTRGEMEKVAAANPFSDEAGSTVAAIFLNASPPADLIENARGVADERMALGTREIYVHYPSGMAATKLRFASQIVGTARNMNTVAKLAELAKEVE</sequence>
<name>A0ABX6T313_9SPHN</name>
<dbReference type="Pfam" id="PF08002">
    <property type="entry name" value="DUF1697"/>
    <property type="match status" value="1"/>
</dbReference>
<dbReference type="InterPro" id="IPR012545">
    <property type="entry name" value="DUF1697"/>
</dbReference>
<reference evidence="1 2" key="1">
    <citation type="submission" date="2020-08" db="EMBL/GenBank/DDBJ databases">
        <title>Genome sequence of Sphingomonas daechungensis KACC 18115T.</title>
        <authorList>
            <person name="Hyun D.-W."/>
            <person name="Bae J.-W."/>
        </authorList>
    </citation>
    <scope>NUCLEOTIDE SEQUENCE [LARGE SCALE GENOMIC DNA]</scope>
    <source>
        <strain evidence="1 2">KACC 18115</strain>
    </source>
</reference>
<organism evidence="1 2">
    <name type="scientific">Sphingomonas daechungensis</name>
    <dbReference type="NCBI Taxonomy" id="1176646"/>
    <lineage>
        <taxon>Bacteria</taxon>
        <taxon>Pseudomonadati</taxon>
        <taxon>Pseudomonadota</taxon>
        <taxon>Alphaproteobacteria</taxon>
        <taxon>Sphingomonadales</taxon>
        <taxon>Sphingomonadaceae</taxon>
        <taxon>Sphingomonas</taxon>
    </lineage>
</organism>
<gene>
    <name evidence="1" type="ORF">H9L15_04080</name>
</gene>
<dbReference type="Proteomes" id="UP000516134">
    <property type="component" value="Chromosome"/>
</dbReference>
<dbReference type="Gene3D" id="3.30.70.1280">
    <property type="entry name" value="SP0830-like domains"/>
    <property type="match status" value="1"/>
</dbReference>
<evidence type="ECO:0000313" key="2">
    <source>
        <dbReference type="Proteomes" id="UP000516134"/>
    </source>
</evidence>
<proteinExistence type="predicted"/>
<dbReference type="RefSeq" id="WP_187715254.1">
    <property type="nucleotide sequence ID" value="NZ_BAABJC010000001.1"/>
</dbReference>
<dbReference type="SUPFAM" id="SSF160379">
    <property type="entry name" value="SP0830-like"/>
    <property type="match status" value="1"/>
</dbReference>
<keyword evidence="2" id="KW-1185">Reference proteome</keyword>
<evidence type="ECO:0000313" key="1">
    <source>
        <dbReference type="EMBL" id="QNP43829.1"/>
    </source>
</evidence>
<dbReference type="PANTHER" id="PTHR36439">
    <property type="entry name" value="BLL4334 PROTEIN"/>
    <property type="match status" value="1"/>
</dbReference>
<protein>
    <submittedName>
        <fullName evidence="1">DUF1697 domain-containing protein</fullName>
    </submittedName>
</protein>
<dbReference type="EMBL" id="CP060780">
    <property type="protein sequence ID" value="QNP43829.1"/>
    <property type="molecule type" value="Genomic_DNA"/>
</dbReference>
<dbReference type="PIRSF" id="PIRSF008502">
    <property type="entry name" value="UCP008502"/>
    <property type="match status" value="1"/>
</dbReference>
<accession>A0ABX6T313</accession>
<dbReference type="PANTHER" id="PTHR36439:SF1">
    <property type="entry name" value="DUF1697 DOMAIN-CONTAINING PROTEIN"/>
    <property type="match status" value="1"/>
</dbReference>